<gene>
    <name evidence="9" type="ORF">NIES267_49240</name>
</gene>
<feature type="domain" description="PhoU" evidence="8">
    <location>
        <begin position="32"/>
        <end position="119"/>
    </location>
</feature>
<evidence type="ECO:0000256" key="3">
    <source>
        <dbReference type="ARBA" id="ARBA00011738"/>
    </source>
</evidence>
<dbReference type="PANTHER" id="PTHR42930">
    <property type="entry name" value="PHOSPHATE-SPECIFIC TRANSPORT SYSTEM ACCESSORY PROTEIN PHOU"/>
    <property type="match status" value="1"/>
</dbReference>
<dbReference type="InterPro" id="IPR038078">
    <property type="entry name" value="PhoU-like_sf"/>
</dbReference>
<evidence type="ECO:0000256" key="1">
    <source>
        <dbReference type="ARBA" id="ARBA00004496"/>
    </source>
</evidence>
<evidence type="ECO:0000256" key="6">
    <source>
        <dbReference type="ARBA" id="ARBA00022592"/>
    </source>
</evidence>
<comment type="function">
    <text evidence="7">Plays a role in the regulation of phosphate uptake.</text>
</comment>
<evidence type="ECO:0000313" key="10">
    <source>
        <dbReference type="Proteomes" id="UP000218418"/>
    </source>
</evidence>
<dbReference type="AlphaFoldDB" id="A0A1Z4LW43"/>
<dbReference type="NCBIfam" id="TIGR02135">
    <property type="entry name" value="phoU_full"/>
    <property type="match status" value="1"/>
</dbReference>
<dbReference type="GO" id="GO:0005737">
    <property type="term" value="C:cytoplasm"/>
    <property type="evidence" value="ECO:0007669"/>
    <property type="project" value="UniProtKB-SubCell"/>
</dbReference>
<sequence length="228" mass="25867">MFETTSVKAIVNRPHFIRPKLARDIRRLERDILRMGALVEQSFRLSHQALFARDLSIVEQLPLLEEKIDRFYKQIELECTSIMILHSPSEQDLRCISAFMQLVRDLERIGDYAEDLSEIAVKLFPYEPHSCIPEVAVMSRHAQAMLATSLGALADLDEVGANSIKSLDDAVDEAYDRVYDTLANQRDIRGSVEPIVLLALAIRCLERMADHATNIGKRVAYIVTGQRT</sequence>
<comment type="subunit">
    <text evidence="3 7">Homodimer.</text>
</comment>
<keyword evidence="5 7" id="KW-0963">Cytoplasm</keyword>
<dbReference type="FunFam" id="1.20.58.220:FF:000004">
    <property type="entry name" value="Phosphate-specific transport system accessory protein PhoU"/>
    <property type="match status" value="1"/>
</dbReference>
<reference evidence="9 10" key="1">
    <citation type="submission" date="2017-06" db="EMBL/GenBank/DDBJ databases">
        <title>Genome sequencing of cyanobaciteial culture collection at National Institute for Environmental Studies (NIES).</title>
        <authorList>
            <person name="Hirose Y."/>
            <person name="Shimura Y."/>
            <person name="Fujisawa T."/>
            <person name="Nakamura Y."/>
            <person name="Kawachi M."/>
        </authorList>
    </citation>
    <scope>NUCLEOTIDE SEQUENCE [LARGE SCALE GENOMIC DNA]</scope>
    <source>
        <strain evidence="9 10">NIES-267</strain>
    </source>
</reference>
<dbReference type="Gene3D" id="1.20.58.220">
    <property type="entry name" value="Phosphate transport system protein phou homolog 2, domain 2"/>
    <property type="match status" value="1"/>
</dbReference>
<protein>
    <recommendedName>
        <fullName evidence="7">Phosphate-specific transport system accessory protein PhoU</fullName>
    </recommendedName>
</protein>
<dbReference type="InterPro" id="IPR026022">
    <property type="entry name" value="PhoU_dom"/>
</dbReference>
<evidence type="ECO:0000256" key="7">
    <source>
        <dbReference type="PIRNR" id="PIRNR003107"/>
    </source>
</evidence>
<evidence type="ECO:0000259" key="8">
    <source>
        <dbReference type="Pfam" id="PF01895"/>
    </source>
</evidence>
<accession>A0A1Z4LW43</accession>
<evidence type="ECO:0000256" key="5">
    <source>
        <dbReference type="ARBA" id="ARBA00022490"/>
    </source>
</evidence>
<name>A0A1Z4LW43_9CYAN</name>
<dbReference type="PIRSF" id="PIRSF003107">
    <property type="entry name" value="PhoU"/>
    <property type="match status" value="1"/>
</dbReference>
<dbReference type="Proteomes" id="UP000218418">
    <property type="component" value="Chromosome"/>
</dbReference>
<organism evidence="9 10">
    <name type="scientific">Calothrix parasitica NIES-267</name>
    <dbReference type="NCBI Taxonomy" id="1973488"/>
    <lineage>
        <taxon>Bacteria</taxon>
        <taxon>Bacillati</taxon>
        <taxon>Cyanobacteriota</taxon>
        <taxon>Cyanophyceae</taxon>
        <taxon>Nostocales</taxon>
        <taxon>Calotrichaceae</taxon>
        <taxon>Calothrix</taxon>
    </lineage>
</organism>
<dbReference type="EMBL" id="AP018227">
    <property type="protein sequence ID" value="BAY85424.1"/>
    <property type="molecule type" value="Genomic_DNA"/>
</dbReference>
<evidence type="ECO:0000256" key="2">
    <source>
        <dbReference type="ARBA" id="ARBA00008107"/>
    </source>
</evidence>
<dbReference type="GO" id="GO:0006817">
    <property type="term" value="P:phosphate ion transport"/>
    <property type="evidence" value="ECO:0007669"/>
    <property type="project" value="UniProtKB-KW"/>
</dbReference>
<comment type="subcellular location">
    <subcellularLocation>
        <location evidence="1 7">Cytoplasm</location>
    </subcellularLocation>
</comment>
<evidence type="ECO:0000256" key="4">
    <source>
        <dbReference type="ARBA" id="ARBA00022448"/>
    </source>
</evidence>
<dbReference type="GO" id="GO:0030643">
    <property type="term" value="P:intracellular phosphate ion homeostasis"/>
    <property type="evidence" value="ECO:0007669"/>
    <property type="project" value="InterPro"/>
</dbReference>
<keyword evidence="4 7" id="KW-0813">Transport</keyword>
<evidence type="ECO:0000313" key="9">
    <source>
        <dbReference type="EMBL" id="BAY85424.1"/>
    </source>
</evidence>
<dbReference type="PANTHER" id="PTHR42930:SF3">
    <property type="entry name" value="PHOSPHATE-SPECIFIC TRANSPORT SYSTEM ACCESSORY PROTEIN PHOU"/>
    <property type="match status" value="1"/>
</dbReference>
<dbReference type="GO" id="GO:0045936">
    <property type="term" value="P:negative regulation of phosphate metabolic process"/>
    <property type="evidence" value="ECO:0007669"/>
    <property type="project" value="InterPro"/>
</dbReference>
<comment type="similarity">
    <text evidence="2 7">Belongs to the PhoU family.</text>
</comment>
<dbReference type="Pfam" id="PF01895">
    <property type="entry name" value="PhoU"/>
    <property type="match status" value="2"/>
</dbReference>
<dbReference type="SUPFAM" id="SSF109755">
    <property type="entry name" value="PhoU-like"/>
    <property type="match status" value="1"/>
</dbReference>
<feature type="domain" description="PhoU" evidence="8">
    <location>
        <begin position="138"/>
        <end position="219"/>
    </location>
</feature>
<proteinExistence type="inferred from homology"/>
<keyword evidence="6 7" id="KW-0592">Phosphate transport</keyword>
<keyword evidence="10" id="KW-1185">Reference proteome</keyword>
<dbReference type="InterPro" id="IPR028366">
    <property type="entry name" value="PhoU"/>
</dbReference>